<evidence type="ECO:0000256" key="7">
    <source>
        <dbReference type="ARBA" id="ARBA00023136"/>
    </source>
</evidence>
<evidence type="ECO:0000313" key="10">
    <source>
        <dbReference type="EMBL" id="GFZ26371.1"/>
    </source>
</evidence>
<keyword evidence="4 10" id="KW-0067">ATP-binding</keyword>
<dbReference type="PANTHER" id="PTHR43166:SF30">
    <property type="entry name" value="METHIONINE IMPORT ATP-BINDING PROTEIN METN"/>
    <property type="match status" value="1"/>
</dbReference>
<dbReference type="InterPro" id="IPR050086">
    <property type="entry name" value="MetN_ABC_transporter-like"/>
</dbReference>
<evidence type="ECO:0000256" key="1">
    <source>
        <dbReference type="ARBA" id="ARBA00022448"/>
    </source>
</evidence>
<dbReference type="InterPro" id="IPR027417">
    <property type="entry name" value="P-loop_NTPase"/>
</dbReference>
<evidence type="ECO:0000259" key="9">
    <source>
        <dbReference type="PROSITE" id="PS50893"/>
    </source>
</evidence>
<dbReference type="RefSeq" id="WP_212780074.1">
    <property type="nucleotide sequence ID" value="NZ_BMAY01000001.1"/>
</dbReference>
<evidence type="ECO:0000256" key="4">
    <source>
        <dbReference type="ARBA" id="ARBA00022840"/>
    </source>
</evidence>
<gene>
    <name evidence="10" type="ORF">LCB40_02510</name>
</gene>
<dbReference type="InterPro" id="IPR003593">
    <property type="entry name" value="AAA+_ATPase"/>
</dbReference>
<keyword evidence="1" id="KW-0813">Transport</keyword>
<evidence type="ECO:0000256" key="6">
    <source>
        <dbReference type="ARBA" id="ARBA00022970"/>
    </source>
</evidence>
<proteinExistence type="predicted"/>
<feature type="coiled-coil region" evidence="8">
    <location>
        <begin position="105"/>
        <end position="137"/>
    </location>
</feature>
<keyword evidence="7" id="KW-0472">Membrane</keyword>
<evidence type="ECO:0000256" key="8">
    <source>
        <dbReference type="SAM" id="Coils"/>
    </source>
</evidence>
<sequence length="216" mass="23921">MNNAVELSGVSKSFNQKTVFENLHLKVPTGKITTIYGKSGSGKSTLLNIIGLLEKPNSGEIKIFGQNAPKPGSLKARKILRTEISYLFQNYALLNDQSVKRNLALANLQHERRSAFEERKQQLLEQLELDLDEKQKGGQLSGGQQQRIALVRAILKPCKLLLCDEPTGSLDPGTRDKLLKALRQVTQQGKTILIVSHDPEVIKKSDLALNLAELSK</sequence>
<dbReference type="Proteomes" id="UP000677218">
    <property type="component" value="Unassembled WGS sequence"/>
</dbReference>
<dbReference type="AlphaFoldDB" id="A0A916VGV5"/>
<evidence type="ECO:0000256" key="2">
    <source>
        <dbReference type="ARBA" id="ARBA00022475"/>
    </source>
</evidence>
<dbReference type="GO" id="GO:0006865">
    <property type="term" value="P:amino acid transport"/>
    <property type="evidence" value="ECO:0007669"/>
    <property type="project" value="UniProtKB-KW"/>
</dbReference>
<keyword evidence="11" id="KW-1185">Reference proteome</keyword>
<reference evidence="10" key="1">
    <citation type="submission" date="2020-08" db="EMBL/GenBank/DDBJ databases">
        <title>Taxonomic study for Lactobacillus species isolated from hardwood bark.</title>
        <authorList>
            <person name="Tohno M."/>
            <person name="Tanizawa Y."/>
        </authorList>
    </citation>
    <scope>NUCLEOTIDE SEQUENCE</scope>
    <source>
        <strain evidence="10">B40</strain>
    </source>
</reference>
<keyword evidence="3" id="KW-0547">Nucleotide-binding</keyword>
<organism evidence="10 11">
    <name type="scientific">Lactobacillus corticis</name>
    <dbReference type="NCBI Taxonomy" id="2201249"/>
    <lineage>
        <taxon>Bacteria</taxon>
        <taxon>Bacillati</taxon>
        <taxon>Bacillota</taxon>
        <taxon>Bacilli</taxon>
        <taxon>Lactobacillales</taxon>
        <taxon>Lactobacillaceae</taxon>
        <taxon>Lactobacillus</taxon>
    </lineage>
</organism>
<feature type="domain" description="ABC transporter" evidence="9">
    <location>
        <begin position="5"/>
        <end position="214"/>
    </location>
</feature>
<keyword evidence="2" id="KW-1003">Cell membrane</keyword>
<comment type="caution">
    <text evidence="10">The sequence shown here is derived from an EMBL/GenBank/DDBJ whole genome shotgun (WGS) entry which is preliminary data.</text>
</comment>
<dbReference type="SUPFAM" id="SSF52540">
    <property type="entry name" value="P-loop containing nucleoside triphosphate hydrolases"/>
    <property type="match status" value="1"/>
</dbReference>
<dbReference type="InterPro" id="IPR017871">
    <property type="entry name" value="ABC_transporter-like_CS"/>
</dbReference>
<dbReference type="GO" id="GO:0005524">
    <property type="term" value="F:ATP binding"/>
    <property type="evidence" value="ECO:0007669"/>
    <property type="project" value="UniProtKB-KW"/>
</dbReference>
<name>A0A916VGV5_9LACO</name>
<keyword evidence="6" id="KW-0029">Amino-acid transport</keyword>
<evidence type="ECO:0000256" key="3">
    <source>
        <dbReference type="ARBA" id="ARBA00022741"/>
    </source>
</evidence>
<protein>
    <submittedName>
        <fullName evidence="10">ABC transporter ATP-binding protein</fullName>
    </submittedName>
</protein>
<accession>A0A916VGV5</accession>
<keyword evidence="8" id="KW-0175">Coiled coil</keyword>
<evidence type="ECO:0000313" key="11">
    <source>
        <dbReference type="Proteomes" id="UP000677218"/>
    </source>
</evidence>
<dbReference type="SMART" id="SM00382">
    <property type="entry name" value="AAA"/>
    <property type="match status" value="1"/>
</dbReference>
<dbReference type="PANTHER" id="PTHR43166">
    <property type="entry name" value="AMINO ACID IMPORT ATP-BINDING PROTEIN"/>
    <property type="match status" value="1"/>
</dbReference>
<dbReference type="PROSITE" id="PS00211">
    <property type="entry name" value="ABC_TRANSPORTER_1"/>
    <property type="match status" value="1"/>
</dbReference>
<keyword evidence="5" id="KW-1278">Translocase</keyword>
<dbReference type="GO" id="GO:0016887">
    <property type="term" value="F:ATP hydrolysis activity"/>
    <property type="evidence" value="ECO:0007669"/>
    <property type="project" value="InterPro"/>
</dbReference>
<dbReference type="PROSITE" id="PS50893">
    <property type="entry name" value="ABC_TRANSPORTER_2"/>
    <property type="match status" value="1"/>
</dbReference>
<dbReference type="Gene3D" id="3.40.50.300">
    <property type="entry name" value="P-loop containing nucleotide triphosphate hydrolases"/>
    <property type="match status" value="1"/>
</dbReference>
<dbReference type="EMBL" id="BMAY01000001">
    <property type="protein sequence ID" value="GFZ26371.1"/>
    <property type="molecule type" value="Genomic_DNA"/>
</dbReference>
<dbReference type="Pfam" id="PF00005">
    <property type="entry name" value="ABC_tran"/>
    <property type="match status" value="1"/>
</dbReference>
<evidence type="ECO:0000256" key="5">
    <source>
        <dbReference type="ARBA" id="ARBA00022967"/>
    </source>
</evidence>
<dbReference type="InterPro" id="IPR003439">
    <property type="entry name" value="ABC_transporter-like_ATP-bd"/>
</dbReference>